<comment type="similarity">
    <text evidence="11">Belongs to the XPG/RAD2 endonuclease family. FEN1 subfamily.</text>
</comment>
<dbReference type="Gene3D" id="1.10.150.20">
    <property type="entry name" value="5' to 3' exonuclease, C-terminal subdomain"/>
    <property type="match status" value="1"/>
</dbReference>
<protein>
    <recommendedName>
        <fullName evidence="11">Flap endonuclease 1</fullName>
        <shortName evidence="11">FEN-1</shortName>
        <ecNumber evidence="11">3.1.-.-</ecNumber>
    </recommendedName>
    <alternativeName>
        <fullName evidence="11">Flap structure-specific endonuclease 1</fullName>
    </alternativeName>
</protein>
<dbReference type="Proteomes" id="UP001220010">
    <property type="component" value="Unassembled WGS sequence"/>
</dbReference>
<feature type="binding site" evidence="11">
    <location>
        <position position="27"/>
    </location>
    <ligand>
        <name>Mg(2+)</name>
        <dbReference type="ChEBI" id="CHEBI:18420"/>
        <label>1</label>
    </ligand>
</feature>
<dbReference type="SMART" id="SM00484">
    <property type="entry name" value="XPGI"/>
    <property type="match status" value="1"/>
</dbReference>
<feature type="domain" description="XPG-I" evidence="12">
    <location>
        <begin position="138"/>
        <end position="219"/>
    </location>
</feature>
<dbReference type="PRINTS" id="PR00853">
    <property type="entry name" value="XPGRADSUPER"/>
</dbReference>
<dbReference type="CDD" id="cd09867">
    <property type="entry name" value="PIN_FEN1"/>
    <property type="match status" value="1"/>
</dbReference>
<keyword evidence="5 11" id="KW-0227">DNA damage</keyword>
<dbReference type="InterPro" id="IPR036279">
    <property type="entry name" value="5-3_exonuclease_C_sf"/>
</dbReference>
<feature type="binding site" evidence="11">
    <location>
        <position position="173"/>
    </location>
    <ligand>
        <name>Mg(2+)</name>
        <dbReference type="ChEBI" id="CHEBI:18420"/>
        <label>2</label>
    </ligand>
</feature>
<comment type="cofactor">
    <cofactor evidence="11">
        <name>Mg(2+)</name>
        <dbReference type="ChEBI" id="CHEBI:18420"/>
    </cofactor>
    <text evidence="11">Binds 2 magnesium ions per subunit. They probably participate in the reaction catalyzed by the enzyme. May bind an additional third magnesium ion after substrate binding.</text>
</comment>
<evidence type="ECO:0000256" key="6">
    <source>
        <dbReference type="ARBA" id="ARBA00022801"/>
    </source>
</evidence>
<dbReference type="RefSeq" id="WP_316965403.1">
    <property type="nucleotide sequence ID" value="NZ_JARFPK010000001.1"/>
</dbReference>
<dbReference type="EMBL" id="JARFPK010000001">
    <property type="protein sequence ID" value="MDF0589644.1"/>
    <property type="molecule type" value="Genomic_DNA"/>
</dbReference>
<name>A0ABT5X4M2_9EURY</name>
<dbReference type="SUPFAM" id="SSF88723">
    <property type="entry name" value="PIN domain-like"/>
    <property type="match status" value="1"/>
</dbReference>
<dbReference type="InterPro" id="IPR029060">
    <property type="entry name" value="PIN-like_dom_sf"/>
</dbReference>
<comment type="function">
    <text evidence="11">Structure-specific nuclease with 5'-flap endonuclease and 5'-3' exonuclease activities involved in DNA replication and repair. During DNA replication, cleaves the 5'-overhanging flap structure that is generated by displacement synthesis when DNA polymerase encounters the 5'-end of a downstream Okazaki fragment. Binds the unpaired 3'-DNA end and kinks the DNA to facilitate 5' cleavage specificity. Cleaves one nucleotide into the double-stranded DNA from the junction in flap DNA, leaving a nick for ligation. Also involved in the base excision repair (BER) pathway. Acts as a genome stabilization factor that prevents flaps from equilibrating into structurs that lead to duplications and deletions. Also possesses 5'-3' exonuclease activity on nicked or gapped double-stranded DNA.</text>
</comment>
<dbReference type="SMART" id="SM00485">
    <property type="entry name" value="XPGN"/>
    <property type="match status" value="1"/>
</dbReference>
<evidence type="ECO:0000256" key="8">
    <source>
        <dbReference type="ARBA" id="ARBA00022842"/>
    </source>
</evidence>
<dbReference type="Gene3D" id="3.40.50.1010">
    <property type="entry name" value="5'-nuclease"/>
    <property type="match status" value="1"/>
</dbReference>
<proteinExistence type="inferred from homology"/>
<keyword evidence="9 11" id="KW-0234">DNA repair</keyword>
<feature type="binding site" evidence="11">
    <location>
        <position position="152"/>
    </location>
    <ligand>
        <name>Mg(2+)</name>
        <dbReference type="ChEBI" id="CHEBI:18420"/>
        <label>1</label>
    </ligand>
</feature>
<organism evidence="14 15">
    <name type="scientific">Candidatus Methanocrinis natronophilus</name>
    <dbReference type="NCBI Taxonomy" id="3033396"/>
    <lineage>
        <taxon>Archaea</taxon>
        <taxon>Methanobacteriati</taxon>
        <taxon>Methanobacteriota</taxon>
        <taxon>Stenosarchaea group</taxon>
        <taxon>Methanomicrobia</taxon>
        <taxon>Methanotrichales</taxon>
        <taxon>Methanotrichaceae</taxon>
        <taxon>Methanocrinis</taxon>
    </lineage>
</organism>
<dbReference type="Pfam" id="PF00867">
    <property type="entry name" value="XPG_I"/>
    <property type="match status" value="1"/>
</dbReference>
<feature type="binding site" evidence="11">
    <location>
        <position position="80"/>
    </location>
    <ligand>
        <name>Mg(2+)</name>
        <dbReference type="ChEBI" id="CHEBI:18420"/>
        <label>1</label>
    </ligand>
</feature>
<evidence type="ECO:0000256" key="10">
    <source>
        <dbReference type="ARBA" id="ARBA00024702"/>
    </source>
</evidence>
<reference evidence="14 15" key="1">
    <citation type="submission" date="2023-03" db="EMBL/GenBank/DDBJ databases">
        <title>WGS of Methanotrichaceae archaeon Mx.</title>
        <authorList>
            <person name="Sorokin D.Y."/>
            <person name="Merkel A.Y."/>
        </authorList>
    </citation>
    <scope>NUCLEOTIDE SEQUENCE [LARGE SCALE GENOMIC DNA]</scope>
    <source>
        <strain evidence="14 15">Mx</strain>
    </source>
</reference>
<keyword evidence="6 11" id="KW-0378">Hydrolase</keyword>
<evidence type="ECO:0000313" key="15">
    <source>
        <dbReference type="Proteomes" id="UP001220010"/>
    </source>
</evidence>
<feature type="binding site" evidence="11">
    <location>
        <position position="234"/>
    </location>
    <ligand>
        <name>Mg(2+)</name>
        <dbReference type="ChEBI" id="CHEBI:18420"/>
        <label>2</label>
    </ligand>
</feature>
<evidence type="ECO:0000256" key="7">
    <source>
        <dbReference type="ARBA" id="ARBA00022839"/>
    </source>
</evidence>
<feature type="binding site" evidence="11">
    <location>
        <position position="171"/>
    </location>
    <ligand>
        <name>Mg(2+)</name>
        <dbReference type="ChEBI" id="CHEBI:18420"/>
        <label>2</label>
    </ligand>
</feature>
<dbReference type="InterPro" id="IPR008918">
    <property type="entry name" value="HhH2"/>
</dbReference>
<dbReference type="PANTHER" id="PTHR11081:SF9">
    <property type="entry name" value="FLAP ENDONUCLEASE 1"/>
    <property type="match status" value="1"/>
</dbReference>
<evidence type="ECO:0000256" key="2">
    <source>
        <dbReference type="ARBA" id="ARBA00022722"/>
    </source>
</evidence>
<dbReference type="InterPro" id="IPR006084">
    <property type="entry name" value="XPG/Rad2"/>
</dbReference>
<keyword evidence="4 11" id="KW-0255">Endonuclease</keyword>
<dbReference type="SMART" id="SM00279">
    <property type="entry name" value="HhH2"/>
    <property type="match status" value="1"/>
</dbReference>
<keyword evidence="1 11" id="KW-0235">DNA replication</keyword>
<feature type="domain" description="XPG N-terminal" evidence="13">
    <location>
        <begin position="1"/>
        <end position="101"/>
    </location>
</feature>
<keyword evidence="7 11" id="KW-0269">Exonuclease</keyword>
<keyword evidence="2 11" id="KW-0540">Nuclease</keyword>
<dbReference type="InterPro" id="IPR019973">
    <property type="entry name" value="Flap_endonuc_arc"/>
</dbReference>
<evidence type="ECO:0000256" key="5">
    <source>
        <dbReference type="ARBA" id="ARBA00022763"/>
    </source>
</evidence>
<comment type="caution">
    <text evidence="11">Lacks conserved residue(s) required for the propagation of feature annotation.</text>
</comment>
<dbReference type="SUPFAM" id="SSF47807">
    <property type="entry name" value="5' to 3' exonuclease, C-terminal subdomain"/>
    <property type="match status" value="1"/>
</dbReference>
<evidence type="ECO:0000256" key="3">
    <source>
        <dbReference type="ARBA" id="ARBA00022723"/>
    </source>
</evidence>
<feature type="binding site" evidence="11">
    <location>
        <position position="150"/>
    </location>
    <ligand>
        <name>Mg(2+)</name>
        <dbReference type="ChEBI" id="CHEBI:18420"/>
        <label>1</label>
    </ligand>
</feature>
<dbReference type="EC" id="3.1.-.-" evidence="11"/>
<accession>A0ABT5X4M2</accession>
<comment type="subunit">
    <text evidence="11">Interacts with PCNA. PCNA stimulates the nuclease activity without altering cleavage specificity.</text>
</comment>
<keyword evidence="3 11" id="KW-0479">Metal-binding</keyword>
<dbReference type="InterPro" id="IPR006086">
    <property type="entry name" value="XPG-I_dom"/>
</dbReference>
<keyword evidence="15" id="KW-1185">Reference proteome</keyword>
<dbReference type="InterPro" id="IPR023426">
    <property type="entry name" value="Flap_endonuc"/>
</dbReference>
<feature type="region of interest" description="N-domain" evidence="11">
    <location>
        <begin position="1"/>
        <end position="98"/>
    </location>
</feature>
<evidence type="ECO:0000313" key="14">
    <source>
        <dbReference type="EMBL" id="MDF0589644.1"/>
    </source>
</evidence>
<dbReference type="HAMAP" id="MF_00614">
    <property type="entry name" value="Fen"/>
    <property type="match status" value="1"/>
</dbReference>
<evidence type="ECO:0000256" key="4">
    <source>
        <dbReference type="ARBA" id="ARBA00022759"/>
    </source>
</evidence>
<evidence type="ECO:0000259" key="12">
    <source>
        <dbReference type="SMART" id="SM00484"/>
    </source>
</evidence>
<comment type="function">
    <text evidence="10">Structure-specific nuclease with 5'-flap endonuclease and 5'-3' exonuclease activities involved in DNA replication and repair. During DNA replication, cleaves the 5'-overhanging flap structure that is generated by displacement synthesis when DNA polymerase encounters the 5'-end of a downstream Okazaki fragment. Binds the unpaired 3'-DNA end and kinks the DNA to facilitate 5' cleavage specificity. Cleaves one nucleotide into the double-stranded DNA from the junction in flap DNA, leaving a nick for ligation. Also involved in the base excision repair (BER) pathway. Acts as a genome stabilization factor that prevents flaps from equilibrating into structures that lead to duplications and deletions. Also possesses 5'-3' exonuclease activity on nicked or gapped double-stranded DNA.</text>
</comment>
<evidence type="ECO:0000256" key="9">
    <source>
        <dbReference type="ARBA" id="ARBA00023204"/>
    </source>
</evidence>
<keyword evidence="8 11" id="KW-0460">Magnesium</keyword>
<dbReference type="CDD" id="cd09903">
    <property type="entry name" value="H3TH_FEN1-Arc"/>
    <property type="match status" value="1"/>
</dbReference>
<sequence length="336" mass="37626">MGVDLGDLLERENIEIKDLSGRWIAVDAFNTLYQFLSIIRQQDGTPLRDGSGRTTSHLSGILYRMTNLLEAGAKVAFVFDGDPPSFKRETLDQRAETRSRAEEMWERAKEEGLPGFKYAQASSRLGEEMIADSKRLLDAMGIPVVQAPSEGEAQAAFMAIRGDVDLVASQDYDALLFGAPKVVRNMAVTGKRKLPGKNVYVDVMPEVISLDKELSRLGIERRQLVEIGIMCGTDYNEGLRRVGPKTALKLIREHGDLERALMARCETIESAAEIRGLFLDPPVTDDYVIETKKPDAEKILRFLCDERDFSPERVDKAVKRLQEAVKVGQSTLDKWF</sequence>
<dbReference type="PANTHER" id="PTHR11081">
    <property type="entry name" value="FLAP ENDONUCLEASE FAMILY MEMBER"/>
    <property type="match status" value="1"/>
</dbReference>
<gene>
    <name evidence="11 14" type="primary">fen</name>
    <name evidence="14" type="ORF">P0O15_00405</name>
</gene>
<comment type="caution">
    <text evidence="14">The sequence shown here is derived from an EMBL/GenBank/DDBJ whole genome shotgun (WGS) entry which is preliminary data.</text>
</comment>
<dbReference type="GO" id="GO:0004519">
    <property type="term" value="F:endonuclease activity"/>
    <property type="evidence" value="ECO:0007669"/>
    <property type="project" value="UniProtKB-KW"/>
</dbReference>
<dbReference type="NCBIfam" id="TIGR03674">
    <property type="entry name" value="fen_arch"/>
    <property type="match status" value="1"/>
</dbReference>
<evidence type="ECO:0000256" key="11">
    <source>
        <dbReference type="HAMAP-Rule" id="MF_00614"/>
    </source>
</evidence>
<dbReference type="Pfam" id="PF00752">
    <property type="entry name" value="XPG_N"/>
    <property type="match status" value="1"/>
</dbReference>
<evidence type="ECO:0000259" key="13">
    <source>
        <dbReference type="SMART" id="SM00485"/>
    </source>
</evidence>
<dbReference type="InterPro" id="IPR006085">
    <property type="entry name" value="XPG_DNA_repair_N"/>
</dbReference>
<evidence type="ECO:0000256" key="1">
    <source>
        <dbReference type="ARBA" id="ARBA00022705"/>
    </source>
</evidence>